<dbReference type="Proteomes" id="UP000828390">
    <property type="component" value="Unassembled WGS sequence"/>
</dbReference>
<comment type="caution">
    <text evidence="1">The sequence shown here is derived from an EMBL/GenBank/DDBJ whole genome shotgun (WGS) entry which is preliminary data.</text>
</comment>
<reference evidence="1" key="2">
    <citation type="submission" date="2020-11" db="EMBL/GenBank/DDBJ databases">
        <authorList>
            <person name="McCartney M.A."/>
            <person name="Auch B."/>
            <person name="Kono T."/>
            <person name="Mallez S."/>
            <person name="Becker A."/>
            <person name="Gohl D.M."/>
            <person name="Silverstein K.A.T."/>
            <person name="Koren S."/>
            <person name="Bechman K.B."/>
            <person name="Herman A."/>
            <person name="Abrahante J.E."/>
            <person name="Garbe J."/>
        </authorList>
    </citation>
    <scope>NUCLEOTIDE SEQUENCE</scope>
    <source>
        <strain evidence="1">Duluth1</strain>
        <tissue evidence="1">Whole animal</tissue>
    </source>
</reference>
<name>A0A9D4NFT1_DREPO</name>
<evidence type="ECO:0000313" key="1">
    <source>
        <dbReference type="EMBL" id="KAH3893783.1"/>
    </source>
</evidence>
<gene>
    <name evidence="1" type="ORF">DPMN_017934</name>
</gene>
<dbReference type="EMBL" id="JAIWYP010000001">
    <property type="protein sequence ID" value="KAH3893783.1"/>
    <property type="molecule type" value="Genomic_DNA"/>
</dbReference>
<reference evidence="1" key="1">
    <citation type="journal article" date="2019" name="bioRxiv">
        <title>The Genome of the Zebra Mussel, Dreissena polymorpha: A Resource for Invasive Species Research.</title>
        <authorList>
            <person name="McCartney M.A."/>
            <person name="Auch B."/>
            <person name="Kono T."/>
            <person name="Mallez S."/>
            <person name="Zhang Y."/>
            <person name="Obille A."/>
            <person name="Becker A."/>
            <person name="Abrahante J.E."/>
            <person name="Garbe J."/>
            <person name="Badalamenti J.P."/>
            <person name="Herman A."/>
            <person name="Mangelson H."/>
            <person name="Liachko I."/>
            <person name="Sullivan S."/>
            <person name="Sone E.D."/>
            <person name="Koren S."/>
            <person name="Silverstein K.A.T."/>
            <person name="Beckman K.B."/>
            <person name="Gohl D.M."/>
        </authorList>
    </citation>
    <scope>NUCLEOTIDE SEQUENCE</scope>
    <source>
        <strain evidence="1">Duluth1</strain>
        <tissue evidence="1">Whole animal</tissue>
    </source>
</reference>
<sequence>MANDVRKETSADHFIIPALIEVVIDIFIEPKESGAECQKHCIVEPTHHFCETYPFKMASVFIDINTNPTSKIRLLNPFPYSVDINRDSVSGQAEQIDSINSTIKDQEHTAEEDITVSVRRVTISYKSEKILNKEQDDISLKNKEIPVHVHKLYHTPVQYCNEEEKQVIAKLLVRFKNSFSINDIDIGLLNFKEHPINTGDAQ</sequence>
<keyword evidence="2" id="KW-1185">Reference proteome</keyword>
<evidence type="ECO:0000313" key="2">
    <source>
        <dbReference type="Proteomes" id="UP000828390"/>
    </source>
</evidence>
<accession>A0A9D4NFT1</accession>
<dbReference type="AlphaFoldDB" id="A0A9D4NFT1"/>
<proteinExistence type="predicted"/>
<organism evidence="1 2">
    <name type="scientific">Dreissena polymorpha</name>
    <name type="common">Zebra mussel</name>
    <name type="synonym">Mytilus polymorpha</name>
    <dbReference type="NCBI Taxonomy" id="45954"/>
    <lineage>
        <taxon>Eukaryota</taxon>
        <taxon>Metazoa</taxon>
        <taxon>Spiralia</taxon>
        <taxon>Lophotrochozoa</taxon>
        <taxon>Mollusca</taxon>
        <taxon>Bivalvia</taxon>
        <taxon>Autobranchia</taxon>
        <taxon>Heteroconchia</taxon>
        <taxon>Euheterodonta</taxon>
        <taxon>Imparidentia</taxon>
        <taxon>Neoheterodontei</taxon>
        <taxon>Myida</taxon>
        <taxon>Dreissenoidea</taxon>
        <taxon>Dreissenidae</taxon>
        <taxon>Dreissena</taxon>
    </lineage>
</organism>
<protein>
    <submittedName>
        <fullName evidence="1">Uncharacterized protein</fullName>
    </submittedName>
</protein>